<proteinExistence type="predicted"/>
<accession>A0ABQ5U6V2</accession>
<reference evidence="3" key="1">
    <citation type="journal article" date="2014" name="Int. J. Syst. Evol. Microbiol.">
        <title>Complete genome of a new Firmicutes species belonging to the dominant human colonic microbiota ('Ruminococcus bicirculans') reveals two chromosomes and a selective capacity to utilize plant glucans.</title>
        <authorList>
            <consortium name="NISC Comparative Sequencing Program"/>
            <person name="Wegmann U."/>
            <person name="Louis P."/>
            <person name="Goesmann A."/>
            <person name="Henrissat B."/>
            <person name="Duncan S.H."/>
            <person name="Flint H.J."/>
        </authorList>
    </citation>
    <scope>NUCLEOTIDE SEQUENCE</scope>
    <source>
        <strain evidence="3">NBRC 103408</strain>
    </source>
</reference>
<evidence type="ECO:0000256" key="2">
    <source>
        <dbReference type="SAM" id="Phobius"/>
    </source>
</evidence>
<feature type="region of interest" description="Disordered" evidence="1">
    <location>
        <begin position="378"/>
        <end position="402"/>
    </location>
</feature>
<keyword evidence="2" id="KW-0812">Transmembrane</keyword>
<keyword evidence="4" id="KW-1185">Reference proteome</keyword>
<organism evidence="3 4">
    <name type="scientific">Sneathiella chinensis</name>
    <dbReference type="NCBI Taxonomy" id="349750"/>
    <lineage>
        <taxon>Bacteria</taxon>
        <taxon>Pseudomonadati</taxon>
        <taxon>Pseudomonadota</taxon>
        <taxon>Alphaproteobacteria</taxon>
        <taxon>Sneathiellales</taxon>
        <taxon>Sneathiellaceae</taxon>
        <taxon>Sneathiella</taxon>
    </lineage>
</organism>
<protein>
    <submittedName>
        <fullName evidence="3">Uncharacterized protein</fullName>
    </submittedName>
</protein>
<evidence type="ECO:0000256" key="1">
    <source>
        <dbReference type="SAM" id="MobiDB-lite"/>
    </source>
</evidence>
<reference evidence="3" key="2">
    <citation type="submission" date="2023-01" db="EMBL/GenBank/DDBJ databases">
        <title>Draft genome sequence of Sneathiella chinensis strain NBRC 103408.</title>
        <authorList>
            <person name="Sun Q."/>
            <person name="Mori K."/>
        </authorList>
    </citation>
    <scope>NUCLEOTIDE SEQUENCE</scope>
    <source>
        <strain evidence="3">NBRC 103408</strain>
    </source>
</reference>
<dbReference type="RefSeq" id="WP_169561505.1">
    <property type="nucleotide sequence ID" value="NZ_BSNF01000008.1"/>
</dbReference>
<keyword evidence="2" id="KW-0472">Membrane</keyword>
<name>A0ABQ5U6V2_9PROT</name>
<gene>
    <name evidence="3" type="ORF">GCM10007924_26510</name>
</gene>
<feature type="transmembrane region" description="Helical" evidence="2">
    <location>
        <begin position="132"/>
        <end position="150"/>
    </location>
</feature>
<evidence type="ECO:0000313" key="3">
    <source>
        <dbReference type="EMBL" id="GLQ07430.1"/>
    </source>
</evidence>
<dbReference type="EMBL" id="BSNF01000008">
    <property type="protein sequence ID" value="GLQ07430.1"/>
    <property type="molecule type" value="Genomic_DNA"/>
</dbReference>
<dbReference type="Proteomes" id="UP001161409">
    <property type="component" value="Unassembled WGS sequence"/>
</dbReference>
<comment type="caution">
    <text evidence="3">The sequence shown here is derived from an EMBL/GenBank/DDBJ whole genome shotgun (WGS) entry which is preliminary data.</text>
</comment>
<feature type="compositionally biased region" description="Polar residues" evidence="1">
    <location>
        <begin position="378"/>
        <end position="387"/>
    </location>
</feature>
<sequence>MPPFAARIIQYFRLPLPEQEQDPNRALLQQAVFDAFLMVSIAAEKAIPLAPDDITIIIRLKNSLHAAAIPAETEAAFWSAYERITRAFKPISIASIRATSPPLEGQSRTGRRRFCLWPRVSLSTRCANTYKLLSLVTLLALILVQVYWYIGWSLTSDIRAQRQTIAAYDKERAGIALSLDGNPQEQNRFSLEQRNRVQTLDSLITEHQNWKMAAENHLQNWNQVWSNMDLLTLQPWQNDDYRNYPPEVQRRIQFVSAENTLQAISEYALPILYGLIGACFYILRQIPKEIEALTFSMNSYIGYSLRMVQGPLAGIMTSYFFSSDPIEPSGLVSSGQNGPALEPGLTALSPLAVAFLAGYSVEFVFRFFDKLLFSSDTPGQTTQNSPNTHPPTPGAGNSTKPD</sequence>
<keyword evidence="2" id="KW-1133">Transmembrane helix</keyword>
<evidence type="ECO:0000313" key="4">
    <source>
        <dbReference type="Proteomes" id="UP001161409"/>
    </source>
</evidence>